<feature type="domain" description="Transposase MuDR plant" evidence="2">
    <location>
        <begin position="107"/>
        <end position="170"/>
    </location>
</feature>
<protein>
    <submittedName>
        <fullName evidence="5">Uncharacterized protein LOC105166301</fullName>
    </submittedName>
</protein>
<dbReference type="InterPro" id="IPR018289">
    <property type="entry name" value="MULE_transposase_dom"/>
</dbReference>
<evidence type="ECO:0000313" key="4">
    <source>
        <dbReference type="Proteomes" id="UP000504604"/>
    </source>
</evidence>
<dbReference type="KEGG" id="sind:105166301"/>
<evidence type="ECO:0000313" key="5">
    <source>
        <dbReference type="RefSeq" id="XP_011083912.1"/>
    </source>
</evidence>
<organism evidence="4 5">
    <name type="scientific">Sesamum indicum</name>
    <name type="common">Oriental sesame</name>
    <name type="synonym">Sesamum orientale</name>
    <dbReference type="NCBI Taxonomy" id="4182"/>
    <lineage>
        <taxon>Eukaryota</taxon>
        <taxon>Viridiplantae</taxon>
        <taxon>Streptophyta</taxon>
        <taxon>Embryophyta</taxon>
        <taxon>Tracheophyta</taxon>
        <taxon>Spermatophyta</taxon>
        <taxon>Magnoliopsida</taxon>
        <taxon>eudicotyledons</taxon>
        <taxon>Gunneridae</taxon>
        <taxon>Pentapetalae</taxon>
        <taxon>asterids</taxon>
        <taxon>lamiids</taxon>
        <taxon>Lamiales</taxon>
        <taxon>Pedaliaceae</taxon>
        <taxon>Sesamum</taxon>
    </lineage>
</organism>
<evidence type="ECO:0000259" key="3">
    <source>
        <dbReference type="Pfam" id="PF10551"/>
    </source>
</evidence>
<feature type="domain" description="MULE transposase" evidence="3">
    <location>
        <begin position="302"/>
        <end position="351"/>
    </location>
</feature>
<dbReference type="Pfam" id="PF03108">
    <property type="entry name" value="DBD_Tnp_Mut"/>
    <property type="match status" value="1"/>
</dbReference>
<sequence length="445" mass="50330">MFSEGGRKDDVNDEDEDSDLFDSDYDISTEVEDDDILFDDYVDDKTTSDLEVDDENNSDGLSGSSDDGETDIMGDEIDLNENKVSDDEQSESSYPIFNPAEKFDPTFTLGMMFSTKGELRNAIQSHAIKTRRHIICTKSDPSRYYAKCGDTNCDWRLHARKVKDECTFQIRDYNPKHKCAKTFNLKNVKSSWLCDKYLDKFKSDPKRSVKGFRVDAINEIRCHISKDQAYRAKRKALKKLEGSPEYQYTRLWDYADEIRRTNPGSTVIVGTEDVGRENRFSKFYVCFSAMKIGFKEGCRKIIGVDGCHLKGPHGGILLTAVGVDPNNNLYPIAYAVVNTESRETWEWFLILLKTDLAIENQSEYGTGNLIWKHAIGHPITSSAYVDENTQVMSNGSILSGRLICVCDSSSGMHVLTVDSNSIGGSKQNMKDIVQEFARLDLEDET</sequence>
<dbReference type="RefSeq" id="XP_011083912.1">
    <property type="nucleotide sequence ID" value="XM_011085610.1"/>
</dbReference>
<gene>
    <name evidence="5" type="primary">LOC105166301</name>
</gene>
<name>A0A6I9TRN6_SESIN</name>
<evidence type="ECO:0000256" key="1">
    <source>
        <dbReference type="SAM" id="MobiDB-lite"/>
    </source>
</evidence>
<feature type="region of interest" description="Disordered" evidence="1">
    <location>
        <begin position="1"/>
        <end position="73"/>
    </location>
</feature>
<feature type="compositionally biased region" description="Basic and acidic residues" evidence="1">
    <location>
        <begin position="1"/>
        <end position="10"/>
    </location>
</feature>
<dbReference type="PANTHER" id="PTHR31973:SF187">
    <property type="entry name" value="MUTATOR TRANSPOSASE MUDRA PROTEIN"/>
    <property type="match status" value="1"/>
</dbReference>
<dbReference type="Proteomes" id="UP000504604">
    <property type="component" value="Linkage group LG7"/>
</dbReference>
<dbReference type="InterPro" id="IPR004332">
    <property type="entry name" value="Transposase_MuDR"/>
</dbReference>
<dbReference type="GeneID" id="105166301"/>
<keyword evidence="4" id="KW-1185">Reference proteome</keyword>
<dbReference type="OrthoDB" id="1743623at2759"/>
<feature type="compositionally biased region" description="Acidic residues" evidence="1">
    <location>
        <begin position="11"/>
        <end position="42"/>
    </location>
</feature>
<dbReference type="InParanoid" id="A0A6I9TRN6"/>
<accession>A0A6I9TRN6</accession>
<proteinExistence type="predicted"/>
<reference evidence="5" key="1">
    <citation type="submission" date="2025-08" db="UniProtKB">
        <authorList>
            <consortium name="RefSeq"/>
        </authorList>
    </citation>
    <scope>IDENTIFICATION</scope>
</reference>
<dbReference type="Pfam" id="PF10551">
    <property type="entry name" value="MULE"/>
    <property type="match status" value="1"/>
</dbReference>
<dbReference type="PANTHER" id="PTHR31973">
    <property type="entry name" value="POLYPROTEIN, PUTATIVE-RELATED"/>
    <property type="match status" value="1"/>
</dbReference>
<dbReference type="AlphaFoldDB" id="A0A6I9TRN6"/>
<evidence type="ECO:0000259" key="2">
    <source>
        <dbReference type="Pfam" id="PF03108"/>
    </source>
</evidence>